<name>A0A9D2EMY2_9FIRM</name>
<gene>
    <name evidence="2" type="ORF">H9968_12090</name>
</gene>
<comment type="caution">
    <text evidence="2">The sequence shown here is derived from an EMBL/GenBank/DDBJ whole genome shotgun (WGS) entry which is preliminary data.</text>
</comment>
<dbReference type="Proteomes" id="UP000824049">
    <property type="component" value="Unassembled WGS sequence"/>
</dbReference>
<dbReference type="Gene3D" id="1.20.58.1290">
    <property type="entry name" value="CarD-like, C-terminal domain"/>
    <property type="match status" value="1"/>
</dbReference>
<dbReference type="AlphaFoldDB" id="A0A9D2EMY2"/>
<dbReference type="Pfam" id="PF02559">
    <property type="entry name" value="CarD_TRCF_RID"/>
    <property type="match status" value="1"/>
</dbReference>
<proteinExistence type="predicted"/>
<dbReference type="Gene3D" id="2.40.10.170">
    <property type="match status" value="1"/>
</dbReference>
<dbReference type="InterPro" id="IPR042215">
    <property type="entry name" value="CarD-like_C"/>
</dbReference>
<reference evidence="2" key="2">
    <citation type="submission" date="2021-04" db="EMBL/GenBank/DDBJ databases">
        <authorList>
            <person name="Gilroy R."/>
        </authorList>
    </citation>
    <scope>NUCLEOTIDE SEQUENCE</scope>
    <source>
        <strain evidence="2">CHK179-28034</strain>
    </source>
</reference>
<dbReference type="EMBL" id="DXBR01000109">
    <property type="protein sequence ID" value="HIZ40634.1"/>
    <property type="molecule type" value="Genomic_DNA"/>
</dbReference>
<organism evidence="2 3">
    <name type="scientific">Candidatus Anaerobutyricum stercoris</name>
    <dbReference type="NCBI Taxonomy" id="2838457"/>
    <lineage>
        <taxon>Bacteria</taxon>
        <taxon>Bacillati</taxon>
        <taxon>Bacillota</taxon>
        <taxon>Clostridia</taxon>
        <taxon>Lachnospirales</taxon>
        <taxon>Lachnospiraceae</taxon>
        <taxon>Anaerobutyricum</taxon>
    </lineage>
</organism>
<sequence length="165" mass="19165">MFEKGEYIIYGSNGVCEVQDYMNAAGETDNRTYYVLAPMRSKGSTIFSPVDNQKVLMRKVMTKEEARELLQGIPEYEDMEIRDSRTQEQQYKEILQSCNSTDSLRLLKALYQRKRKREAAGRRITAVDEKYLFLARDCLLNELSIALDMDVDDVEKILADKIQIE</sequence>
<evidence type="ECO:0000259" key="1">
    <source>
        <dbReference type="SMART" id="SM01058"/>
    </source>
</evidence>
<feature type="domain" description="CarD-like/TRCF RNAP-interacting" evidence="1">
    <location>
        <begin position="1"/>
        <end position="111"/>
    </location>
</feature>
<evidence type="ECO:0000313" key="2">
    <source>
        <dbReference type="EMBL" id="HIZ40634.1"/>
    </source>
</evidence>
<protein>
    <submittedName>
        <fullName evidence="2">CarD family transcriptional regulator</fullName>
    </submittedName>
</protein>
<dbReference type="InterPro" id="IPR003711">
    <property type="entry name" value="CarD-like/TRCF_RID"/>
</dbReference>
<dbReference type="SMART" id="SM01058">
    <property type="entry name" value="CarD_TRCF"/>
    <property type="match status" value="1"/>
</dbReference>
<reference evidence="2" key="1">
    <citation type="journal article" date="2021" name="PeerJ">
        <title>Extensive microbial diversity within the chicken gut microbiome revealed by metagenomics and culture.</title>
        <authorList>
            <person name="Gilroy R."/>
            <person name="Ravi A."/>
            <person name="Getino M."/>
            <person name="Pursley I."/>
            <person name="Horton D.L."/>
            <person name="Alikhan N.F."/>
            <person name="Baker D."/>
            <person name="Gharbi K."/>
            <person name="Hall N."/>
            <person name="Watson M."/>
            <person name="Adriaenssens E.M."/>
            <person name="Foster-Nyarko E."/>
            <person name="Jarju S."/>
            <person name="Secka A."/>
            <person name="Antonio M."/>
            <person name="Oren A."/>
            <person name="Chaudhuri R.R."/>
            <person name="La Ragione R."/>
            <person name="Hildebrand F."/>
            <person name="Pallen M.J."/>
        </authorList>
    </citation>
    <scope>NUCLEOTIDE SEQUENCE</scope>
    <source>
        <strain evidence="2">CHK179-28034</strain>
    </source>
</reference>
<accession>A0A9D2EMY2</accession>
<evidence type="ECO:0000313" key="3">
    <source>
        <dbReference type="Proteomes" id="UP000824049"/>
    </source>
</evidence>